<feature type="domain" description="AB hydrolase-1" evidence="1">
    <location>
        <begin position="31"/>
        <end position="131"/>
    </location>
</feature>
<gene>
    <name evidence="2" type="ORF">SAMN05443637_102302</name>
</gene>
<dbReference type="PRINTS" id="PR00111">
    <property type="entry name" value="ABHYDROLASE"/>
</dbReference>
<keyword evidence="3" id="KW-1185">Reference proteome</keyword>
<evidence type="ECO:0000259" key="1">
    <source>
        <dbReference type="Pfam" id="PF00561"/>
    </source>
</evidence>
<accession>A0A1M6PJD6</accession>
<dbReference type="PANTHER" id="PTHR43798:SF33">
    <property type="entry name" value="HYDROLASE, PUTATIVE (AFU_ORTHOLOGUE AFUA_2G14860)-RELATED"/>
    <property type="match status" value="1"/>
</dbReference>
<sequence length="350" mass="36903">MELLPGIRAQMVDTDRIRMHVLESGPDDGAPIVLVHGNLSTARFFERVMAGLPRTYRVIAPDMRGFGDSEHAPLDATRGLADWADDVHALLTALGVTAPPHLVGWSTGGAAIVDYAAEHPVASLTLLDPVSPYGYGGVHADGTPVYDDCAGSGGGTANPEVVSRLAAGDDSADSPFSIRNVINAFYFAPGHREPQEREDLLVREVLKTMIGPGGYPGDSVPSPNWPGSAPGKTGVLNALSPKYCSWTRIVDLDPKPPVLWTHGSADIVVADGSPLEIGAIGASGAIDGWPGPEVFPPQPMVTQIREVLDRYAAAGGTVRTAIIEGAGHSPHIEKRDEWLSVFTDFLATIG</sequence>
<name>A0A1M6PJD6_PSETH</name>
<dbReference type="InterPro" id="IPR000073">
    <property type="entry name" value="AB_hydrolase_1"/>
</dbReference>
<dbReference type="PRINTS" id="PR00412">
    <property type="entry name" value="EPOXHYDRLASE"/>
</dbReference>
<dbReference type="SUPFAM" id="SSF53474">
    <property type="entry name" value="alpha/beta-Hydrolases"/>
    <property type="match status" value="1"/>
</dbReference>
<evidence type="ECO:0000313" key="2">
    <source>
        <dbReference type="EMBL" id="SHK08045.1"/>
    </source>
</evidence>
<dbReference type="Pfam" id="PF00561">
    <property type="entry name" value="Abhydrolase_1"/>
    <property type="match status" value="1"/>
</dbReference>
<dbReference type="InterPro" id="IPR050266">
    <property type="entry name" value="AB_hydrolase_sf"/>
</dbReference>
<protein>
    <submittedName>
        <fullName evidence="2">Pimeloyl-ACP methyl ester carboxylesterase</fullName>
    </submittedName>
</protein>
<evidence type="ECO:0000313" key="3">
    <source>
        <dbReference type="Proteomes" id="UP000184363"/>
    </source>
</evidence>
<dbReference type="GO" id="GO:0003824">
    <property type="term" value="F:catalytic activity"/>
    <property type="evidence" value="ECO:0007669"/>
    <property type="project" value="InterPro"/>
</dbReference>
<dbReference type="PANTHER" id="PTHR43798">
    <property type="entry name" value="MONOACYLGLYCEROL LIPASE"/>
    <property type="match status" value="1"/>
</dbReference>
<dbReference type="InterPro" id="IPR000639">
    <property type="entry name" value="Epox_hydrolase-like"/>
</dbReference>
<dbReference type="InterPro" id="IPR029058">
    <property type="entry name" value="AB_hydrolase_fold"/>
</dbReference>
<dbReference type="STRING" id="1848.SAMN05443637_102302"/>
<dbReference type="Proteomes" id="UP000184363">
    <property type="component" value="Unassembled WGS sequence"/>
</dbReference>
<dbReference type="GO" id="GO:0016020">
    <property type="term" value="C:membrane"/>
    <property type="evidence" value="ECO:0007669"/>
    <property type="project" value="TreeGrafter"/>
</dbReference>
<dbReference type="EMBL" id="FRAP01000002">
    <property type="protein sequence ID" value="SHK08045.1"/>
    <property type="molecule type" value="Genomic_DNA"/>
</dbReference>
<organism evidence="2 3">
    <name type="scientific">Pseudonocardia thermophila</name>
    <dbReference type="NCBI Taxonomy" id="1848"/>
    <lineage>
        <taxon>Bacteria</taxon>
        <taxon>Bacillati</taxon>
        <taxon>Actinomycetota</taxon>
        <taxon>Actinomycetes</taxon>
        <taxon>Pseudonocardiales</taxon>
        <taxon>Pseudonocardiaceae</taxon>
        <taxon>Pseudonocardia</taxon>
    </lineage>
</organism>
<reference evidence="2 3" key="1">
    <citation type="submission" date="2016-11" db="EMBL/GenBank/DDBJ databases">
        <authorList>
            <person name="Jaros S."/>
            <person name="Januszkiewicz K."/>
            <person name="Wedrychowicz H."/>
        </authorList>
    </citation>
    <scope>NUCLEOTIDE SEQUENCE [LARGE SCALE GENOMIC DNA]</scope>
    <source>
        <strain evidence="2 3">DSM 43832</strain>
    </source>
</reference>
<dbReference type="AlphaFoldDB" id="A0A1M6PJD6"/>
<proteinExistence type="predicted"/>
<dbReference type="Gene3D" id="3.40.50.1820">
    <property type="entry name" value="alpha/beta hydrolase"/>
    <property type="match status" value="1"/>
</dbReference>
<dbReference type="RefSeq" id="WP_200803747.1">
    <property type="nucleotide sequence ID" value="NZ_CALGVN010000036.1"/>
</dbReference>